<evidence type="ECO:0000313" key="3">
    <source>
        <dbReference type="Proteomes" id="UP001286313"/>
    </source>
</evidence>
<reference evidence="2" key="1">
    <citation type="submission" date="2023-10" db="EMBL/GenBank/DDBJ databases">
        <title>Genome assemblies of two species of porcelain crab, Petrolisthes cinctipes and Petrolisthes manimaculis (Anomura: Porcellanidae).</title>
        <authorList>
            <person name="Angst P."/>
        </authorList>
    </citation>
    <scope>NUCLEOTIDE SEQUENCE</scope>
    <source>
        <strain evidence="2">PB745_01</strain>
        <tissue evidence="2">Gill</tissue>
    </source>
</reference>
<dbReference type="Proteomes" id="UP001286313">
    <property type="component" value="Unassembled WGS sequence"/>
</dbReference>
<gene>
    <name evidence="2" type="ORF">Pcinc_027015</name>
</gene>
<feature type="region of interest" description="Disordered" evidence="1">
    <location>
        <begin position="1"/>
        <end position="70"/>
    </location>
</feature>
<proteinExistence type="predicted"/>
<name>A0AAE1K7B4_PETCI</name>
<keyword evidence="3" id="KW-1185">Reference proteome</keyword>
<dbReference type="AlphaFoldDB" id="A0AAE1K7B4"/>
<sequence length="80" mass="8615">MYQAAGVLTSDPAVQMTSRGASSAPQKGVLLSSGVHKDVSLGPHELSRPPSQPSLSLYRLPRPSPPRPVPKVFKIEKFHN</sequence>
<accession>A0AAE1K7B4</accession>
<evidence type="ECO:0000313" key="2">
    <source>
        <dbReference type="EMBL" id="KAK3867531.1"/>
    </source>
</evidence>
<comment type="caution">
    <text evidence="2">The sequence shown here is derived from an EMBL/GenBank/DDBJ whole genome shotgun (WGS) entry which is preliminary data.</text>
</comment>
<dbReference type="EMBL" id="JAWQEG010003182">
    <property type="protein sequence ID" value="KAK3867531.1"/>
    <property type="molecule type" value="Genomic_DNA"/>
</dbReference>
<protein>
    <submittedName>
        <fullName evidence="2">Uncharacterized protein</fullName>
    </submittedName>
</protein>
<organism evidence="2 3">
    <name type="scientific">Petrolisthes cinctipes</name>
    <name type="common">Flat porcelain crab</name>
    <dbReference type="NCBI Taxonomy" id="88211"/>
    <lineage>
        <taxon>Eukaryota</taxon>
        <taxon>Metazoa</taxon>
        <taxon>Ecdysozoa</taxon>
        <taxon>Arthropoda</taxon>
        <taxon>Crustacea</taxon>
        <taxon>Multicrustacea</taxon>
        <taxon>Malacostraca</taxon>
        <taxon>Eumalacostraca</taxon>
        <taxon>Eucarida</taxon>
        <taxon>Decapoda</taxon>
        <taxon>Pleocyemata</taxon>
        <taxon>Anomura</taxon>
        <taxon>Galatheoidea</taxon>
        <taxon>Porcellanidae</taxon>
        <taxon>Petrolisthes</taxon>
    </lineage>
</organism>
<feature type="compositionally biased region" description="Polar residues" evidence="1">
    <location>
        <begin position="15"/>
        <end position="25"/>
    </location>
</feature>
<evidence type="ECO:0000256" key="1">
    <source>
        <dbReference type="SAM" id="MobiDB-lite"/>
    </source>
</evidence>